<comment type="caution">
    <text evidence="1">The sequence shown here is derived from an EMBL/GenBank/DDBJ whole genome shotgun (WGS) entry which is preliminary data.</text>
</comment>
<dbReference type="CDD" id="cd00085">
    <property type="entry name" value="HNHc"/>
    <property type="match status" value="1"/>
</dbReference>
<evidence type="ECO:0000313" key="2">
    <source>
        <dbReference type="Proteomes" id="UP000641152"/>
    </source>
</evidence>
<gene>
    <name evidence="1" type="ORF">EBB_07725</name>
</gene>
<keyword evidence="2" id="KW-1185">Reference proteome</keyword>
<dbReference type="Proteomes" id="UP000641152">
    <property type="component" value="Unassembled WGS sequence"/>
</dbReference>
<dbReference type="EMBL" id="JACXST010000001">
    <property type="protein sequence ID" value="MBD9360425.1"/>
    <property type="molecule type" value="Genomic_DNA"/>
</dbReference>
<keyword evidence="1" id="KW-0540">Nuclease</keyword>
<protein>
    <submittedName>
        <fullName evidence="1">HNH endonuclease</fullName>
    </submittedName>
</protein>
<dbReference type="GO" id="GO:0004519">
    <property type="term" value="F:endonuclease activity"/>
    <property type="evidence" value="ECO:0007669"/>
    <property type="project" value="UniProtKB-KW"/>
</dbReference>
<organism evidence="1 2">
    <name type="scientific">Methylomonas fluvii</name>
    <dbReference type="NCBI Taxonomy" id="1854564"/>
    <lineage>
        <taxon>Bacteria</taxon>
        <taxon>Pseudomonadati</taxon>
        <taxon>Pseudomonadota</taxon>
        <taxon>Gammaproteobacteria</taxon>
        <taxon>Methylococcales</taxon>
        <taxon>Methylococcaceae</taxon>
        <taxon>Methylomonas</taxon>
    </lineage>
</organism>
<dbReference type="RefSeq" id="WP_192393174.1">
    <property type="nucleotide sequence ID" value="NZ_CAJHIU010000001.1"/>
</dbReference>
<sequence length="331" mass="38027">MAKKKKRIEIPPEVAAQVLFSSDRTCCVCRTKGKPVQIHHIDDNPSHNVEQNLSVLCFDCHRETQIRGGFDRKLDANQVILYRNDWIRTIAASRATSEVNRELDQDGDALDIELITSIAEIYRENEQFELLAVHYNAIGNVELRDKYVELALNDAPSDDSIFYLRATIQGRPDLIPQSVVDRHLATYVDRENAEQHARALFAIERRLDAAVEYIRGVNQSLQEGNWFSAAYYLREFNEGQLVDELLIAAYRKASDEGSLWWQVRALQELGWESELKELILSKKEDITSSKDVLLLELLAESEGDIDKARAFRKEMARNLMSWQAEEEDKDA</sequence>
<keyword evidence="1" id="KW-0255">Endonuclease</keyword>
<reference evidence="1 2" key="1">
    <citation type="submission" date="2020-09" db="EMBL/GenBank/DDBJ databases">
        <title>Methylomonas albis sp. nov. and Methylomonas fluvii sp. nov.: Two cold-adapted methanotrophs from the River Elbe and an amended description of Methylovulum psychrotolerans strain Eb1.</title>
        <authorList>
            <person name="Bussmann I.K."/>
            <person name="Klings K.-W."/>
            <person name="Warnstedt J."/>
            <person name="Hoppert M."/>
            <person name="Saborowski A."/>
            <person name="Horn F."/>
            <person name="Liebner S."/>
        </authorList>
    </citation>
    <scope>NUCLEOTIDE SEQUENCE [LARGE SCALE GENOMIC DNA]</scope>
    <source>
        <strain evidence="1 2">EbB</strain>
    </source>
</reference>
<accession>A0ABR9DBD8</accession>
<name>A0ABR9DBD8_9GAMM</name>
<evidence type="ECO:0000313" key="1">
    <source>
        <dbReference type="EMBL" id="MBD9360425.1"/>
    </source>
</evidence>
<keyword evidence="1" id="KW-0378">Hydrolase</keyword>
<proteinExistence type="predicted"/>
<dbReference type="InterPro" id="IPR003615">
    <property type="entry name" value="HNH_nuc"/>
</dbReference>